<proteinExistence type="predicted"/>
<evidence type="ECO:0000313" key="5">
    <source>
        <dbReference type="EMBL" id="KAJ9671509.1"/>
    </source>
</evidence>
<dbReference type="Proteomes" id="UP001168098">
    <property type="component" value="Unassembled WGS sequence"/>
</dbReference>
<protein>
    <submittedName>
        <fullName evidence="5">Uncharacterized protein</fullName>
    </submittedName>
</protein>
<feature type="compositionally biased region" description="Basic residues" evidence="4">
    <location>
        <begin position="31"/>
        <end position="41"/>
    </location>
</feature>
<dbReference type="PANTHER" id="PTHR33388:SF1">
    <property type="entry name" value="PROTEIN SPEAR2"/>
    <property type="match status" value="1"/>
</dbReference>
<feature type="region of interest" description="Disordered" evidence="4">
    <location>
        <begin position="205"/>
        <end position="227"/>
    </location>
</feature>
<evidence type="ECO:0000256" key="1">
    <source>
        <dbReference type="ARBA" id="ARBA00022491"/>
    </source>
</evidence>
<feature type="region of interest" description="Disordered" evidence="4">
    <location>
        <begin position="317"/>
        <end position="359"/>
    </location>
</feature>
<organism evidence="5 6">
    <name type="scientific">Vitis rotundifolia</name>
    <name type="common">Muscadine grape</name>
    <dbReference type="NCBI Taxonomy" id="103349"/>
    <lineage>
        <taxon>Eukaryota</taxon>
        <taxon>Viridiplantae</taxon>
        <taxon>Streptophyta</taxon>
        <taxon>Embryophyta</taxon>
        <taxon>Tracheophyta</taxon>
        <taxon>Spermatophyta</taxon>
        <taxon>Magnoliopsida</taxon>
        <taxon>eudicotyledons</taxon>
        <taxon>Gunneridae</taxon>
        <taxon>Pentapetalae</taxon>
        <taxon>rosids</taxon>
        <taxon>Vitales</taxon>
        <taxon>Vitaceae</taxon>
        <taxon>Viteae</taxon>
        <taxon>Vitis</taxon>
    </lineage>
</organism>
<dbReference type="PANTHER" id="PTHR33388">
    <property type="entry name" value="OS01G0212500 PROTEIN"/>
    <property type="match status" value="1"/>
</dbReference>
<dbReference type="EMBL" id="JARBHA010000019">
    <property type="protein sequence ID" value="KAJ9671509.1"/>
    <property type="molecule type" value="Genomic_DNA"/>
</dbReference>
<feature type="compositionally biased region" description="Low complexity" evidence="4">
    <location>
        <begin position="69"/>
        <end position="99"/>
    </location>
</feature>
<keyword evidence="3" id="KW-0804">Transcription</keyword>
<evidence type="ECO:0000313" key="6">
    <source>
        <dbReference type="Proteomes" id="UP001168098"/>
    </source>
</evidence>
<feature type="compositionally biased region" description="Polar residues" evidence="4">
    <location>
        <begin position="336"/>
        <end position="347"/>
    </location>
</feature>
<reference evidence="5 6" key="1">
    <citation type="journal article" date="2023" name="BMC Biotechnol.">
        <title>Vitis rotundifolia cv Carlos genome sequencing.</title>
        <authorList>
            <person name="Huff M."/>
            <person name="Hulse-Kemp A."/>
            <person name="Scheffler B."/>
            <person name="Youngblood R."/>
            <person name="Simpson S."/>
            <person name="Babiker E."/>
            <person name="Staton M."/>
        </authorList>
    </citation>
    <scope>NUCLEOTIDE SEQUENCE [LARGE SCALE GENOMIC DNA]</scope>
    <source>
        <tissue evidence="5">Leaf</tissue>
    </source>
</reference>
<keyword evidence="6" id="KW-1185">Reference proteome</keyword>
<keyword evidence="2" id="KW-0805">Transcription regulation</keyword>
<dbReference type="InterPro" id="IPR040356">
    <property type="entry name" value="SPEAR"/>
</dbReference>
<evidence type="ECO:0000256" key="2">
    <source>
        <dbReference type="ARBA" id="ARBA00023015"/>
    </source>
</evidence>
<feature type="compositionally biased region" description="Gly residues" evidence="4">
    <location>
        <begin position="14"/>
        <end position="30"/>
    </location>
</feature>
<gene>
    <name evidence="5" type="ORF">PVL29_025286</name>
</gene>
<evidence type="ECO:0000256" key="3">
    <source>
        <dbReference type="ARBA" id="ARBA00023163"/>
    </source>
</evidence>
<sequence>MAQEEQNHRCCGSSSGGGDFGGGGGGGGGRPIKKPKQKKIPQRGLGVAQLEKIRLEEQNKKSSPPAFFSDSSTLSSSNPSYSSLSLPNYHHSHSSSLIPFPSPSSPNLHSPTSQFRPPNIDVAHSNTVPLPNPISNGGFKIGFSPSIPVSGHGNVPKLWNHELNLEGENPRVDHGLVFQPPYESNPIWPLPTLMQRAQSYQQPSSSMVNVSSGTSSSPIPNFQIEPPSNQSYYGNNYTSMWPEEEKMVGVKRPYPFSLDNPPGPSFNSKFPTFDAPIRSDESASYGNGGTFILDAGNAIFREGPSCSTSLSEIESKKGIRENGGSNGDFLTLAPPSITSPHPNTRSKQPPGHPAYYNKDSSEFESFPYQVKLKQHNPAFYFPTPFPTPNLIISISCFKGNTGDPIRPHPTGPLHHQQKRQQLPFYNFLQPANPQNGPAATSSSNCNGGEVGGSVDLNLKL</sequence>
<accession>A0AA38YJB0</accession>
<feature type="compositionally biased region" description="Polar residues" evidence="4">
    <location>
        <begin position="107"/>
        <end position="116"/>
    </location>
</feature>
<feature type="compositionally biased region" description="Basic and acidic residues" evidence="4">
    <location>
        <begin position="51"/>
        <end position="60"/>
    </location>
</feature>
<keyword evidence="1" id="KW-0678">Repressor</keyword>
<name>A0AA38YJB0_VITRO</name>
<dbReference type="GO" id="GO:0003700">
    <property type="term" value="F:DNA-binding transcription factor activity"/>
    <property type="evidence" value="ECO:0007669"/>
    <property type="project" value="InterPro"/>
</dbReference>
<dbReference type="AlphaFoldDB" id="A0AA38YJB0"/>
<evidence type="ECO:0000256" key="4">
    <source>
        <dbReference type="SAM" id="MobiDB-lite"/>
    </source>
</evidence>
<comment type="caution">
    <text evidence="5">The sequence shown here is derived from an EMBL/GenBank/DDBJ whole genome shotgun (WGS) entry which is preliminary data.</text>
</comment>
<feature type="region of interest" description="Disordered" evidence="4">
    <location>
        <begin position="1"/>
        <end position="118"/>
    </location>
</feature>
<feature type="compositionally biased region" description="Low complexity" evidence="4">
    <location>
        <begin position="205"/>
        <end position="217"/>
    </location>
</feature>